<reference evidence="1" key="1">
    <citation type="submission" date="2021-03" db="EMBL/GenBank/DDBJ databases">
        <title>Draft genome sequence of rust myrtle Austropuccinia psidii MF-1, a brazilian biotype.</title>
        <authorList>
            <person name="Quecine M.C."/>
            <person name="Pachon D.M.R."/>
            <person name="Bonatelli M.L."/>
            <person name="Correr F.H."/>
            <person name="Franceschini L.M."/>
            <person name="Leite T.F."/>
            <person name="Margarido G.R.A."/>
            <person name="Almeida C.A."/>
            <person name="Ferrarezi J.A."/>
            <person name="Labate C.A."/>
        </authorList>
    </citation>
    <scope>NUCLEOTIDE SEQUENCE</scope>
    <source>
        <strain evidence="1">MF-1</strain>
    </source>
</reference>
<evidence type="ECO:0000313" key="2">
    <source>
        <dbReference type="Proteomes" id="UP000765509"/>
    </source>
</evidence>
<dbReference type="SUPFAM" id="SSF53098">
    <property type="entry name" value="Ribonuclease H-like"/>
    <property type="match status" value="1"/>
</dbReference>
<dbReference type="Proteomes" id="UP000765509">
    <property type="component" value="Unassembled WGS sequence"/>
</dbReference>
<comment type="caution">
    <text evidence="1">The sequence shown here is derived from an EMBL/GenBank/DDBJ whole genome shotgun (WGS) entry which is preliminary data.</text>
</comment>
<accession>A0A9Q3BRB9</accession>
<evidence type="ECO:0008006" key="3">
    <source>
        <dbReference type="Google" id="ProtNLM"/>
    </source>
</evidence>
<dbReference type="GO" id="GO:0003676">
    <property type="term" value="F:nucleic acid binding"/>
    <property type="evidence" value="ECO:0007669"/>
    <property type="project" value="InterPro"/>
</dbReference>
<dbReference type="InterPro" id="IPR036397">
    <property type="entry name" value="RNaseH_sf"/>
</dbReference>
<sequence length="112" mass="12978">MIKIQEPSRPLEIVHMEWLDGLPPGGDRSYNSCLVIFYRFHKTFISLPCHKDDTALDTDPLIWNRVLTWTGTFTNIISDKDSKFTSEMWTKLHNLFGTKLSLSIAYCPKLMV</sequence>
<organism evidence="1 2">
    <name type="scientific">Austropuccinia psidii MF-1</name>
    <dbReference type="NCBI Taxonomy" id="1389203"/>
    <lineage>
        <taxon>Eukaryota</taxon>
        <taxon>Fungi</taxon>
        <taxon>Dikarya</taxon>
        <taxon>Basidiomycota</taxon>
        <taxon>Pucciniomycotina</taxon>
        <taxon>Pucciniomycetes</taxon>
        <taxon>Pucciniales</taxon>
        <taxon>Sphaerophragmiaceae</taxon>
        <taxon>Austropuccinia</taxon>
    </lineage>
</organism>
<dbReference type="InterPro" id="IPR012337">
    <property type="entry name" value="RNaseH-like_sf"/>
</dbReference>
<dbReference type="AlphaFoldDB" id="A0A9Q3BRB9"/>
<dbReference type="Gene3D" id="3.30.420.10">
    <property type="entry name" value="Ribonuclease H-like superfamily/Ribonuclease H"/>
    <property type="match status" value="1"/>
</dbReference>
<dbReference type="PANTHER" id="PTHR35046">
    <property type="entry name" value="ZINC KNUCKLE (CCHC-TYPE) FAMILY PROTEIN"/>
    <property type="match status" value="1"/>
</dbReference>
<protein>
    <recommendedName>
        <fullName evidence="3">Integrase catalytic domain-containing protein</fullName>
    </recommendedName>
</protein>
<keyword evidence="2" id="KW-1185">Reference proteome</keyword>
<proteinExistence type="predicted"/>
<dbReference type="PANTHER" id="PTHR35046:SF26">
    <property type="entry name" value="RNA-DIRECTED DNA POLYMERASE"/>
    <property type="match status" value="1"/>
</dbReference>
<dbReference type="EMBL" id="AVOT02002339">
    <property type="protein sequence ID" value="MBW0470029.1"/>
    <property type="molecule type" value="Genomic_DNA"/>
</dbReference>
<gene>
    <name evidence="1" type="ORF">O181_009744</name>
</gene>
<evidence type="ECO:0000313" key="1">
    <source>
        <dbReference type="EMBL" id="MBW0470029.1"/>
    </source>
</evidence>
<name>A0A9Q3BRB9_9BASI</name>